<proteinExistence type="predicted"/>
<dbReference type="OrthoDB" id="9815497at2"/>
<dbReference type="Pfam" id="PF13478">
    <property type="entry name" value="XdhC_C"/>
    <property type="match status" value="1"/>
</dbReference>
<dbReference type="InterPro" id="IPR003777">
    <property type="entry name" value="XdhC_CoxI"/>
</dbReference>
<dbReference type="Proteomes" id="UP000241167">
    <property type="component" value="Unassembled WGS sequence"/>
</dbReference>
<sequence length="323" mass="34544">MAEWPTTGLEDDMRPRMFAAAEAGQAFALATIVEADGGPRPVGSQMVITRDQEWGFLSGGCIEADVALHGREVLADGIPQRLVYGRGSPFIDMRLPCGGRLELLIERIAPDDPAIRRLRALTETRTSARWQSDGTTRRCDGEPGAAFVTLPVTRIYVPYQRLAVIGSDPFALAIADLGGQIRWESLLLTPFGPAAVPPVAARCDRRPLAEALGALEPDPWTAIAVATHDLELDEEALILALRSAAGYVGVLGSRRRLPERCARLRDAGLTEAEIARLRAPIGLPIRARSPREVALSVTAEIVASANAGQTSAGKIPDRAAAHA</sequence>
<feature type="domain" description="XdhC Rossmann" evidence="2">
    <location>
        <begin position="162"/>
        <end position="301"/>
    </location>
</feature>
<evidence type="ECO:0000259" key="2">
    <source>
        <dbReference type="Pfam" id="PF13478"/>
    </source>
</evidence>
<accession>A0A2P7QHF4</accession>
<dbReference type="Gene3D" id="3.40.50.720">
    <property type="entry name" value="NAD(P)-binding Rossmann-like Domain"/>
    <property type="match status" value="1"/>
</dbReference>
<organism evidence="3 4">
    <name type="scientific">Allosphingosinicella deserti</name>
    <dbReference type="NCBI Taxonomy" id="2116704"/>
    <lineage>
        <taxon>Bacteria</taxon>
        <taxon>Pseudomonadati</taxon>
        <taxon>Pseudomonadota</taxon>
        <taxon>Alphaproteobacteria</taxon>
        <taxon>Sphingomonadales</taxon>
        <taxon>Sphingomonadaceae</taxon>
        <taxon>Allosphingosinicella</taxon>
    </lineage>
</organism>
<keyword evidence="4" id="KW-1185">Reference proteome</keyword>
<protein>
    <submittedName>
        <fullName evidence="3">Xanthine dehydrogenase</fullName>
    </submittedName>
</protein>
<dbReference type="Pfam" id="PF02625">
    <property type="entry name" value="XdhC_CoxI"/>
    <property type="match status" value="1"/>
</dbReference>
<evidence type="ECO:0000313" key="4">
    <source>
        <dbReference type="Proteomes" id="UP000241167"/>
    </source>
</evidence>
<gene>
    <name evidence="3" type="ORF">C7I55_22860</name>
</gene>
<reference evidence="3 4" key="1">
    <citation type="submission" date="2018-03" db="EMBL/GenBank/DDBJ databases">
        <title>The draft genome of Sphingosinicella sp. GL-C-18.</title>
        <authorList>
            <person name="Liu L."/>
            <person name="Li L."/>
            <person name="Liang L."/>
            <person name="Zhang X."/>
            <person name="Wang T."/>
        </authorList>
    </citation>
    <scope>NUCLEOTIDE SEQUENCE [LARGE SCALE GENOMIC DNA]</scope>
    <source>
        <strain evidence="3 4">GL-C-18</strain>
    </source>
</reference>
<comment type="caution">
    <text evidence="3">The sequence shown here is derived from an EMBL/GenBank/DDBJ whole genome shotgun (WGS) entry which is preliminary data.</text>
</comment>
<dbReference type="EMBL" id="PXYI01000009">
    <property type="protein sequence ID" value="PSJ37360.1"/>
    <property type="molecule type" value="Genomic_DNA"/>
</dbReference>
<name>A0A2P7QHF4_9SPHN</name>
<dbReference type="PANTHER" id="PTHR30388:SF4">
    <property type="entry name" value="MOLYBDENUM COFACTOR INSERTION CHAPERONE PAOD"/>
    <property type="match status" value="1"/>
</dbReference>
<dbReference type="PANTHER" id="PTHR30388">
    <property type="entry name" value="ALDEHYDE OXIDOREDUCTASE MOLYBDENUM COFACTOR ASSEMBLY PROTEIN"/>
    <property type="match status" value="1"/>
</dbReference>
<dbReference type="AlphaFoldDB" id="A0A2P7QHF4"/>
<feature type="domain" description="XdhC- CoxI" evidence="1">
    <location>
        <begin position="21"/>
        <end position="85"/>
    </location>
</feature>
<evidence type="ECO:0000313" key="3">
    <source>
        <dbReference type="EMBL" id="PSJ37360.1"/>
    </source>
</evidence>
<dbReference type="InterPro" id="IPR052698">
    <property type="entry name" value="MoCofactor_Util/Proc"/>
</dbReference>
<dbReference type="InterPro" id="IPR027051">
    <property type="entry name" value="XdhC_Rossmann_dom"/>
</dbReference>
<evidence type="ECO:0000259" key="1">
    <source>
        <dbReference type="Pfam" id="PF02625"/>
    </source>
</evidence>
<dbReference type="RefSeq" id="WP_106515351.1">
    <property type="nucleotide sequence ID" value="NZ_PXYI01000009.1"/>
</dbReference>